<evidence type="ECO:0000313" key="5">
    <source>
        <dbReference type="Proteomes" id="UP001230426"/>
    </source>
</evidence>
<dbReference type="Pfam" id="PF20803">
    <property type="entry name" value="PaaX_M"/>
    <property type="match status" value="1"/>
</dbReference>
<name>A0ABT9RK42_9ACTN</name>
<feature type="domain" description="Transcriptional repressor PaaX-like N-terminal" evidence="1">
    <location>
        <begin position="17"/>
        <end position="83"/>
    </location>
</feature>
<evidence type="ECO:0000259" key="3">
    <source>
        <dbReference type="Pfam" id="PF20803"/>
    </source>
</evidence>
<dbReference type="InterPro" id="IPR036388">
    <property type="entry name" value="WH-like_DNA-bd_sf"/>
</dbReference>
<dbReference type="InterPro" id="IPR048846">
    <property type="entry name" value="PaaX-like_central"/>
</dbReference>
<reference evidence="4 5" key="1">
    <citation type="submission" date="2023-07" db="EMBL/GenBank/DDBJ databases">
        <title>Sequencing the genomes of 1000 actinobacteria strains.</title>
        <authorList>
            <person name="Klenk H.-P."/>
        </authorList>
    </citation>
    <scope>NUCLEOTIDE SEQUENCE [LARGE SCALE GENOMIC DNA]</scope>
    <source>
        <strain evidence="4 5">DSM 44109</strain>
    </source>
</reference>
<evidence type="ECO:0000259" key="1">
    <source>
        <dbReference type="Pfam" id="PF07848"/>
    </source>
</evidence>
<organism evidence="4 5">
    <name type="scientific">Streptosporangium brasiliense</name>
    <dbReference type="NCBI Taxonomy" id="47480"/>
    <lineage>
        <taxon>Bacteria</taxon>
        <taxon>Bacillati</taxon>
        <taxon>Actinomycetota</taxon>
        <taxon>Actinomycetes</taxon>
        <taxon>Streptosporangiales</taxon>
        <taxon>Streptosporangiaceae</taxon>
        <taxon>Streptosporangium</taxon>
    </lineage>
</organism>
<dbReference type="Pfam" id="PF07848">
    <property type="entry name" value="PaaX"/>
    <property type="match status" value="1"/>
</dbReference>
<dbReference type="Proteomes" id="UP001230426">
    <property type="component" value="Unassembled WGS sequence"/>
</dbReference>
<feature type="domain" description="Transcriptional repressor PaaX-like central Cas2-like" evidence="3">
    <location>
        <begin position="104"/>
        <end position="183"/>
    </location>
</feature>
<evidence type="ECO:0000313" key="4">
    <source>
        <dbReference type="EMBL" id="MDP9868640.1"/>
    </source>
</evidence>
<evidence type="ECO:0000259" key="2">
    <source>
        <dbReference type="Pfam" id="PF08223"/>
    </source>
</evidence>
<proteinExistence type="predicted"/>
<dbReference type="PANTHER" id="PTHR30319">
    <property type="entry name" value="PHENYLACETIC ACID REGULATOR-RELATED TRANSCRIPTIONAL REPRESSOR"/>
    <property type="match status" value="1"/>
</dbReference>
<gene>
    <name evidence="4" type="ORF">J2S55_007906</name>
</gene>
<dbReference type="InterPro" id="IPR012906">
    <property type="entry name" value="PaaX-like_N"/>
</dbReference>
<dbReference type="Gene3D" id="1.10.10.10">
    <property type="entry name" value="Winged helix-like DNA-binding domain superfamily/Winged helix DNA-binding domain"/>
    <property type="match status" value="1"/>
</dbReference>
<dbReference type="RefSeq" id="WP_306871729.1">
    <property type="nucleotide sequence ID" value="NZ_JAUSRB010000002.1"/>
</dbReference>
<protein>
    <submittedName>
        <fullName evidence="4">Phenylacetic acid degradation operon negative regulatory protein</fullName>
    </submittedName>
</protein>
<dbReference type="PIRSF" id="PIRSF020623">
    <property type="entry name" value="PaaX"/>
    <property type="match status" value="1"/>
</dbReference>
<dbReference type="InterPro" id="IPR013225">
    <property type="entry name" value="PaaX_C"/>
</dbReference>
<feature type="domain" description="Transcriptional repressor PaaX-like C-terminal" evidence="2">
    <location>
        <begin position="187"/>
        <end position="276"/>
    </location>
</feature>
<sequence length="291" mass="32242">MSDMDPVDTITPSHQSRTVLIGFLGAIVRRMGNWMPIAGTVELLGQFGLDQSSVRTGVFRLKQRGWLVPDTREGTRGYSLAAEALESLADGDKIVWHARQPADLSDGWCVVNFSVPESTRTKRNQLRAHLSSLGFGNISSAVWIAPARMLPAAERAIGELDLMRHCAVFVGDYAAGQDLRTMVHACWDLEGIDRRYREFIDRHKDETRVLERSGVIDGQHAFVSYLAVIDDWRKLPFRDPGLPRELLLDDWAAPAAGALFEKLVALLEGRALAHAASYWPTTPASRVGPVV</sequence>
<dbReference type="Gene3D" id="3.30.70.2650">
    <property type="match status" value="1"/>
</dbReference>
<dbReference type="InterPro" id="IPR011965">
    <property type="entry name" value="PaaX_trns_reg"/>
</dbReference>
<keyword evidence="5" id="KW-1185">Reference proteome</keyword>
<dbReference type="EMBL" id="JAUSRB010000002">
    <property type="protein sequence ID" value="MDP9868640.1"/>
    <property type="molecule type" value="Genomic_DNA"/>
</dbReference>
<comment type="caution">
    <text evidence="4">The sequence shown here is derived from an EMBL/GenBank/DDBJ whole genome shotgun (WGS) entry which is preliminary data.</text>
</comment>
<dbReference type="Pfam" id="PF08223">
    <property type="entry name" value="PaaX_C"/>
    <property type="match status" value="1"/>
</dbReference>
<dbReference type="PANTHER" id="PTHR30319:SF1">
    <property type="entry name" value="TRANSCRIPTIONAL REPRESSOR PAAX"/>
    <property type="match status" value="1"/>
</dbReference>
<dbReference type="Gene3D" id="1.20.58.1460">
    <property type="match status" value="1"/>
</dbReference>
<accession>A0ABT9RK42</accession>